<reference evidence="2" key="1">
    <citation type="submission" date="2014-09" db="EMBL/GenBank/DDBJ databases">
        <authorList>
            <person name="Magalhaes I.L.F."/>
            <person name="Oliveira U."/>
            <person name="Santos F.R."/>
            <person name="Vidigal T.H.D.A."/>
            <person name="Brescovit A.D."/>
            <person name="Santos A.J."/>
        </authorList>
    </citation>
    <scope>NUCLEOTIDE SEQUENCE</scope>
</reference>
<dbReference type="EMBL" id="GBRD01011943">
    <property type="protein sequence ID" value="JAG53881.1"/>
    <property type="molecule type" value="Transcribed_RNA"/>
</dbReference>
<organism evidence="2">
    <name type="scientific">Lygus hesperus</name>
    <name type="common">Western plant bug</name>
    <dbReference type="NCBI Taxonomy" id="30085"/>
    <lineage>
        <taxon>Eukaryota</taxon>
        <taxon>Metazoa</taxon>
        <taxon>Ecdysozoa</taxon>
        <taxon>Arthropoda</taxon>
        <taxon>Hexapoda</taxon>
        <taxon>Insecta</taxon>
        <taxon>Pterygota</taxon>
        <taxon>Neoptera</taxon>
        <taxon>Paraneoptera</taxon>
        <taxon>Hemiptera</taxon>
        <taxon>Heteroptera</taxon>
        <taxon>Panheteroptera</taxon>
        <taxon>Cimicomorpha</taxon>
        <taxon>Miridae</taxon>
        <taxon>Mirini</taxon>
        <taxon>Lygus</taxon>
    </lineage>
</organism>
<name>A0A0K8SKN9_LYGHE</name>
<feature type="region of interest" description="Disordered" evidence="1">
    <location>
        <begin position="1"/>
        <end position="43"/>
    </location>
</feature>
<feature type="compositionally biased region" description="Pro residues" evidence="1">
    <location>
        <begin position="31"/>
        <end position="43"/>
    </location>
</feature>
<protein>
    <submittedName>
        <fullName evidence="2">Uncharacterized protein</fullName>
    </submittedName>
</protein>
<dbReference type="AlphaFoldDB" id="A0A0K8SKN9"/>
<feature type="compositionally biased region" description="Basic and acidic residues" evidence="1">
    <location>
        <begin position="14"/>
        <end position="23"/>
    </location>
</feature>
<evidence type="ECO:0000256" key="1">
    <source>
        <dbReference type="SAM" id="MobiDB-lite"/>
    </source>
</evidence>
<sequence>RRLGRFCSPVAEPLPRKTTDPEGPRLLARPPLAPTSPPPPLPCPSLTLNSSIISFPQNHFLTTSSFDNSTASDPFLVFLSQNRFRTALRSVNMAVLEMTSSSR</sequence>
<feature type="non-terminal residue" evidence="2">
    <location>
        <position position="1"/>
    </location>
</feature>
<accession>A0A0K8SKN9</accession>
<proteinExistence type="predicted"/>
<evidence type="ECO:0000313" key="2">
    <source>
        <dbReference type="EMBL" id="JAG53881.1"/>
    </source>
</evidence>
<feature type="non-terminal residue" evidence="2">
    <location>
        <position position="103"/>
    </location>
</feature>